<sequence>MKKSILKLAVAIAAVAFIGVSCTEDDITNPTITITGSVTKTIDLGDTYTDEGATANDDKDGDLTSQITSTNNVDVNKVGIYEVVYTVSDEAGNTTSETRTVTVQANRLAGSYQVDAVVTGSNPGTYNDFIEVCTSSSVSYNKIFLTDFSYFPGLQIEATCAGNSISINQTKNYDWDDDGTATNATITGSTNTAFTVTAGATPIAAISQLNYTIDYGAGQVDIVAATYTKQ</sequence>
<dbReference type="Gene3D" id="2.60.40.10">
    <property type="entry name" value="Immunoglobulins"/>
    <property type="match status" value="1"/>
</dbReference>
<feature type="domain" description="Pesticidal crystal protein Cry22Aa Ig-like" evidence="1">
    <location>
        <begin position="32"/>
        <end position="103"/>
    </location>
</feature>
<dbReference type="EMBL" id="VSSQ01001206">
    <property type="protein sequence ID" value="MPM06190.1"/>
    <property type="molecule type" value="Genomic_DNA"/>
</dbReference>
<dbReference type="PROSITE" id="PS51257">
    <property type="entry name" value="PROKAR_LIPOPROTEIN"/>
    <property type="match status" value="1"/>
</dbReference>
<dbReference type="AlphaFoldDB" id="A0A644WQT0"/>
<gene>
    <name evidence="2" type="ORF">SDC9_52486</name>
</gene>
<evidence type="ECO:0000313" key="2">
    <source>
        <dbReference type="EMBL" id="MPM06190.1"/>
    </source>
</evidence>
<proteinExistence type="predicted"/>
<dbReference type="Pfam" id="PF16403">
    <property type="entry name" value="Bact_surface_Ig-like"/>
    <property type="match status" value="1"/>
</dbReference>
<evidence type="ECO:0000259" key="1">
    <source>
        <dbReference type="Pfam" id="PF16403"/>
    </source>
</evidence>
<dbReference type="InterPro" id="IPR013783">
    <property type="entry name" value="Ig-like_fold"/>
</dbReference>
<dbReference type="InterPro" id="IPR032179">
    <property type="entry name" value="Cry22Aa_Ig-like"/>
</dbReference>
<protein>
    <recommendedName>
        <fullName evidence="1">Pesticidal crystal protein Cry22Aa Ig-like domain-containing protein</fullName>
    </recommendedName>
</protein>
<accession>A0A644WQT0</accession>
<reference evidence="2" key="1">
    <citation type="submission" date="2019-08" db="EMBL/GenBank/DDBJ databases">
        <authorList>
            <person name="Kucharzyk K."/>
            <person name="Murdoch R.W."/>
            <person name="Higgins S."/>
            <person name="Loffler F."/>
        </authorList>
    </citation>
    <scope>NUCLEOTIDE SEQUENCE</scope>
</reference>
<organism evidence="2">
    <name type="scientific">bioreactor metagenome</name>
    <dbReference type="NCBI Taxonomy" id="1076179"/>
    <lineage>
        <taxon>unclassified sequences</taxon>
        <taxon>metagenomes</taxon>
        <taxon>ecological metagenomes</taxon>
    </lineage>
</organism>
<comment type="caution">
    <text evidence="2">The sequence shown here is derived from an EMBL/GenBank/DDBJ whole genome shotgun (WGS) entry which is preliminary data.</text>
</comment>
<name>A0A644WQT0_9ZZZZ</name>